<dbReference type="HOGENOM" id="CLU_826801_0_0_1"/>
<organism evidence="3 4">
    <name type="scientific">Rozella allomycis (strain CSF55)</name>
    <dbReference type="NCBI Taxonomy" id="988480"/>
    <lineage>
        <taxon>Eukaryota</taxon>
        <taxon>Fungi</taxon>
        <taxon>Fungi incertae sedis</taxon>
        <taxon>Cryptomycota</taxon>
        <taxon>Cryptomycota incertae sedis</taxon>
        <taxon>Rozella</taxon>
    </lineage>
</organism>
<dbReference type="EMBL" id="KE560757">
    <property type="protein sequence ID" value="EPZ35789.1"/>
    <property type="molecule type" value="Genomic_DNA"/>
</dbReference>
<sequence length="336" mass="39659">MKRIVSSDDDEEQVKKETNESSSEDSNWDEDLKGFVVENEEPETTPAFQIVKPQSEKYYFQITLQMLVSHILDNTFLNSVLKNGRDVYFSIPYDKIKMKIEDYKNMLSSDRWSKRFKAALELFPRIEDLTLSDTDVYLQKDSKCECCHKKRLIRYHLNLKGTPYSTFSFKRLIKLLEDKFSVQENNQDDDTDISEEELSERENEFLNIEAEEFDDSDCSDIVATDDEISDNEALERGQAEYEEIKTEPNLGKVRANFLVDRYCNQRALLYHKLSHYLFVLLGRLVERIYHLSKTDSKFKNSVKKARAWVNEENRNEIFNECLNETFVAQVKCFQHN</sequence>
<accession>A0A075B420</accession>
<reference evidence="3 4" key="1">
    <citation type="journal article" date="2013" name="Curr. Biol.">
        <title>Shared signatures of parasitism and phylogenomics unite Cryptomycota and microsporidia.</title>
        <authorList>
            <person name="James T.Y."/>
            <person name="Pelin A."/>
            <person name="Bonen L."/>
            <person name="Ahrendt S."/>
            <person name="Sain D."/>
            <person name="Corradi N."/>
            <person name="Stajich J.E."/>
        </authorList>
    </citation>
    <scope>NUCLEOTIDE SEQUENCE [LARGE SCALE GENOMIC DNA]</scope>
    <source>
        <strain evidence="3 4">CSF55</strain>
    </source>
</reference>
<feature type="region of interest" description="Disordered" evidence="1">
    <location>
        <begin position="1"/>
        <end position="32"/>
    </location>
</feature>
<dbReference type="Proteomes" id="UP000030755">
    <property type="component" value="Unassembled WGS sequence"/>
</dbReference>
<evidence type="ECO:0000256" key="1">
    <source>
        <dbReference type="SAM" id="MobiDB-lite"/>
    </source>
</evidence>
<gene>
    <name evidence="3" type="ORF">O9G_003272</name>
</gene>
<dbReference type="AlphaFoldDB" id="A0A075B420"/>
<dbReference type="GO" id="GO:0005634">
    <property type="term" value="C:nucleus"/>
    <property type="evidence" value="ECO:0007669"/>
    <property type="project" value="TreeGrafter"/>
</dbReference>
<evidence type="ECO:0000313" key="3">
    <source>
        <dbReference type="EMBL" id="EPZ35789.1"/>
    </source>
</evidence>
<evidence type="ECO:0000313" key="4">
    <source>
        <dbReference type="Proteomes" id="UP000030755"/>
    </source>
</evidence>
<keyword evidence="4" id="KW-1185">Reference proteome</keyword>
<dbReference type="Pfam" id="PF13926">
    <property type="entry name" value="DUF4211"/>
    <property type="match status" value="1"/>
</dbReference>
<dbReference type="InterPro" id="IPR025451">
    <property type="entry name" value="DUF4211"/>
</dbReference>
<evidence type="ECO:0000259" key="2">
    <source>
        <dbReference type="Pfam" id="PF13926"/>
    </source>
</evidence>
<dbReference type="PANTHER" id="PTHR14689:SF0">
    <property type="entry name" value="COILED-COIL DOMAIN-CONTAINING PROTEIN 82"/>
    <property type="match status" value="1"/>
</dbReference>
<dbReference type="PANTHER" id="PTHR14689">
    <property type="entry name" value="PHORBOL-ESTER_DAG-TYPE DOMAIN-CONTAINING PROTEIN"/>
    <property type="match status" value="1"/>
</dbReference>
<protein>
    <recommendedName>
        <fullName evidence="2">DUF4211 domain-containing protein</fullName>
    </recommendedName>
</protein>
<feature type="domain" description="DUF4211" evidence="2">
    <location>
        <begin position="35"/>
        <end position="166"/>
    </location>
</feature>
<proteinExistence type="predicted"/>
<name>A0A075B420_ROZAC</name>